<protein>
    <submittedName>
        <fullName evidence="2">Uncharacterized protein</fullName>
    </submittedName>
</protein>
<feature type="compositionally biased region" description="Basic residues" evidence="1">
    <location>
        <begin position="101"/>
        <end position="113"/>
    </location>
</feature>
<comment type="caution">
    <text evidence="2">The sequence shown here is derived from an EMBL/GenBank/DDBJ whole genome shotgun (WGS) entry which is preliminary data.</text>
</comment>
<name>A0A4C1Y4F1_EUMVA</name>
<proteinExistence type="predicted"/>
<evidence type="ECO:0000313" key="3">
    <source>
        <dbReference type="Proteomes" id="UP000299102"/>
    </source>
</evidence>
<feature type="region of interest" description="Disordered" evidence="1">
    <location>
        <begin position="84"/>
        <end position="113"/>
    </location>
</feature>
<dbReference type="Proteomes" id="UP000299102">
    <property type="component" value="Unassembled WGS sequence"/>
</dbReference>
<gene>
    <name evidence="2" type="ORF">EVAR_50872_1</name>
</gene>
<accession>A0A4C1Y4F1</accession>
<evidence type="ECO:0000313" key="2">
    <source>
        <dbReference type="EMBL" id="GBP70766.1"/>
    </source>
</evidence>
<keyword evidence="3" id="KW-1185">Reference proteome</keyword>
<evidence type="ECO:0000256" key="1">
    <source>
        <dbReference type="SAM" id="MobiDB-lite"/>
    </source>
</evidence>
<sequence length="113" mass="12438">MEVSETLFLSQPSLYILSSQLKRSRSSILGGVGGKIEMGGGRTEDANVTKSCKSSVICAAYTGKTPDERKRGITVAARRTLRGITHTHIRTEPYTPERGSKQHWHTVHTNRNG</sequence>
<organism evidence="2 3">
    <name type="scientific">Eumeta variegata</name>
    <name type="common">Bagworm moth</name>
    <name type="synonym">Eumeta japonica</name>
    <dbReference type="NCBI Taxonomy" id="151549"/>
    <lineage>
        <taxon>Eukaryota</taxon>
        <taxon>Metazoa</taxon>
        <taxon>Ecdysozoa</taxon>
        <taxon>Arthropoda</taxon>
        <taxon>Hexapoda</taxon>
        <taxon>Insecta</taxon>
        <taxon>Pterygota</taxon>
        <taxon>Neoptera</taxon>
        <taxon>Endopterygota</taxon>
        <taxon>Lepidoptera</taxon>
        <taxon>Glossata</taxon>
        <taxon>Ditrysia</taxon>
        <taxon>Tineoidea</taxon>
        <taxon>Psychidae</taxon>
        <taxon>Oiketicinae</taxon>
        <taxon>Eumeta</taxon>
    </lineage>
</organism>
<reference evidence="2 3" key="1">
    <citation type="journal article" date="2019" name="Commun. Biol.">
        <title>The bagworm genome reveals a unique fibroin gene that provides high tensile strength.</title>
        <authorList>
            <person name="Kono N."/>
            <person name="Nakamura H."/>
            <person name="Ohtoshi R."/>
            <person name="Tomita M."/>
            <person name="Numata K."/>
            <person name="Arakawa K."/>
        </authorList>
    </citation>
    <scope>NUCLEOTIDE SEQUENCE [LARGE SCALE GENOMIC DNA]</scope>
</reference>
<dbReference type="AlphaFoldDB" id="A0A4C1Y4F1"/>
<dbReference type="EMBL" id="BGZK01001085">
    <property type="protein sequence ID" value="GBP70766.1"/>
    <property type="molecule type" value="Genomic_DNA"/>
</dbReference>